<dbReference type="CDD" id="cd00060">
    <property type="entry name" value="FHA"/>
    <property type="match status" value="1"/>
</dbReference>
<evidence type="ECO:0000256" key="1">
    <source>
        <dbReference type="SAM" id="MobiDB-lite"/>
    </source>
</evidence>
<dbReference type="InterPro" id="IPR000253">
    <property type="entry name" value="FHA_dom"/>
</dbReference>
<evidence type="ECO:0000313" key="3">
    <source>
        <dbReference type="EMBL" id="QLQ33562.1"/>
    </source>
</evidence>
<reference evidence="3" key="1">
    <citation type="submission" date="2020-06" db="EMBL/GenBank/DDBJ databases">
        <title>Analysis procedures for assessing recovery of high quality, complete, closed genomes from Nanopore long read metagenome sequencing.</title>
        <authorList>
            <person name="Bessarab I."/>
            <person name="Arumugam K."/>
            <person name="Haryono M."/>
            <person name="Liu X."/>
            <person name="Roy S."/>
            <person name="Zuniga-Montanez R.E."/>
            <person name="Qiu G."/>
            <person name="Drautz-Moses D.I."/>
            <person name="Law Y.Y."/>
            <person name="Wuertz S."/>
            <person name="Lauro F.M."/>
            <person name="Huson D.H."/>
            <person name="Williams R.B."/>
        </authorList>
    </citation>
    <scope>NUCLEOTIDE SEQUENCE [LARGE SCALE GENOMIC DNA]</scope>
    <source>
        <strain evidence="3">SSD2</strain>
    </source>
</reference>
<dbReference type="AlphaFoldDB" id="A0A7L6AX37"/>
<name>A0A7L6AX37_9GAMM</name>
<dbReference type="EMBL" id="CP059265">
    <property type="protein sequence ID" value="QLQ33562.1"/>
    <property type="molecule type" value="Genomic_DNA"/>
</dbReference>
<feature type="domain" description="FHA" evidence="2">
    <location>
        <begin position="29"/>
        <end position="64"/>
    </location>
</feature>
<dbReference type="Gene3D" id="2.60.200.20">
    <property type="match status" value="1"/>
</dbReference>
<dbReference type="Pfam" id="PF00498">
    <property type="entry name" value="FHA"/>
    <property type="match status" value="1"/>
</dbReference>
<keyword evidence="4" id="KW-1185">Reference proteome</keyword>
<evidence type="ECO:0000259" key="2">
    <source>
        <dbReference type="Pfam" id="PF00498"/>
    </source>
</evidence>
<evidence type="ECO:0000313" key="4">
    <source>
        <dbReference type="Proteomes" id="UP000510621"/>
    </source>
</evidence>
<gene>
    <name evidence="3" type="ORF">HZT40_20385</name>
</gene>
<organism evidence="3 4">
    <name type="scientific">Candidatus Thiothrix singaporensis</name>
    <dbReference type="NCBI Taxonomy" id="2799669"/>
    <lineage>
        <taxon>Bacteria</taxon>
        <taxon>Pseudomonadati</taxon>
        <taxon>Pseudomonadota</taxon>
        <taxon>Gammaproteobacteria</taxon>
        <taxon>Thiotrichales</taxon>
        <taxon>Thiotrichaceae</taxon>
        <taxon>Thiothrix</taxon>
    </lineage>
</organism>
<proteinExistence type="predicted"/>
<accession>A0A7L6AX37</accession>
<dbReference type="InterPro" id="IPR008984">
    <property type="entry name" value="SMAD_FHA_dom_sf"/>
</dbReference>
<dbReference type="SUPFAM" id="SSF49879">
    <property type="entry name" value="SMAD/FHA domain"/>
    <property type="match status" value="1"/>
</dbReference>
<dbReference type="Proteomes" id="UP000510621">
    <property type="component" value="Chromosome"/>
</dbReference>
<feature type="region of interest" description="Disordered" evidence="1">
    <location>
        <begin position="16"/>
        <end position="35"/>
    </location>
</feature>
<sequence>MELTLKVIRFSNRPPDRPLSHTWTEQGGTLGRSAGNDWVLPDTQRFLSGQHARIEYREGRLFSVTPAPMASSSTKARRRWGKTIRRSCRQATGSGSACMSWKWNWRRPDQRTRRMPPQ</sequence>
<protein>
    <submittedName>
        <fullName evidence="3">FHA domain-containing protein</fullName>
    </submittedName>
</protein>
<dbReference type="KEGG" id="this:HZT40_20385"/>